<protein>
    <submittedName>
        <fullName evidence="11">Cytochrome P450</fullName>
    </submittedName>
</protein>
<keyword evidence="8" id="KW-0045">Antibiotic biosynthesis</keyword>
<dbReference type="CDD" id="cd11030">
    <property type="entry name" value="CYP105-like"/>
    <property type="match status" value="1"/>
</dbReference>
<dbReference type="GO" id="GO:0017000">
    <property type="term" value="P:antibiotic biosynthetic process"/>
    <property type="evidence" value="ECO:0007669"/>
    <property type="project" value="UniProtKB-KW"/>
</dbReference>
<gene>
    <name evidence="11" type="ORF">FHG89_16330</name>
</gene>
<proteinExistence type="inferred from homology"/>
<evidence type="ECO:0000256" key="3">
    <source>
        <dbReference type="ARBA" id="ARBA00022723"/>
    </source>
</evidence>
<comment type="similarity">
    <text evidence="1 10">Belongs to the cytochrome P450 family.</text>
</comment>
<reference evidence="11 12" key="1">
    <citation type="submission" date="2019-06" db="EMBL/GenBank/DDBJ databases">
        <title>Micromonospora ordensis sp. nov., isolated from deep marine sediment.</title>
        <authorList>
            <person name="Veyisoglu A."/>
            <person name="Carro L."/>
            <person name="Klenk H.-P."/>
            <person name="Sahin N."/>
        </authorList>
    </citation>
    <scope>NUCLEOTIDE SEQUENCE [LARGE SCALE GENOMIC DNA]</scope>
    <source>
        <strain evidence="11 12">S2509</strain>
    </source>
</reference>
<dbReference type="InterPro" id="IPR002397">
    <property type="entry name" value="Cyt_P450_B"/>
</dbReference>
<evidence type="ECO:0000256" key="5">
    <source>
        <dbReference type="ARBA" id="ARBA00023002"/>
    </source>
</evidence>
<evidence type="ECO:0000256" key="8">
    <source>
        <dbReference type="ARBA" id="ARBA00023194"/>
    </source>
</evidence>
<evidence type="ECO:0000256" key="1">
    <source>
        <dbReference type="ARBA" id="ARBA00010617"/>
    </source>
</evidence>
<keyword evidence="5 10" id="KW-0560">Oxidoreductase</keyword>
<dbReference type="SUPFAM" id="SSF48264">
    <property type="entry name" value="Cytochrome P450"/>
    <property type="match status" value="1"/>
</dbReference>
<keyword evidence="12" id="KW-1185">Reference proteome</keyword>
<dbReference type="Proteomes" id="UP000306145">
    <property type="component" value="Unassembled WGS sequence"/>
</dbReference>
<dbReference type="GO" id="GO:0004497">
    <property type="term" value="F:monooxygenase activity"/>
    <property type="evidence" value="ECO:0007669"/>
    <property type="project" value="UniProtKB-KW"/>
</dbReference>
<dbReference type="PROSITE" id="PS00086">
    <property type="entry name" value="CYTOCHROME_P450"/>
    <property type="match status" value="1"/>
</dbReference>
<keyword evidence="6 10" id="KW-0408">Iron</keyword>
<dbReference type="RefSeq" id="WP_139585242.1">
    <property type="nucleotide sequence ID" value="NZ_VDFY01000162.1"/>
</dbReference>
<dbReference type="GO" id="GO:0020037">
    <property type="term" value="F:heme binding"/>
    <property type="evidence" value="ECO:0007669"/>
    <property type="project" value="InterPro"/>
</dbReference>
<evidence type="ECO:0000256" key="6">
    <source>
        <dbReference type="ARBA" id="ARBA00023004"/>
    </source>
</evidence>
<dbReference type="OrthoDB" id="4156795at2"/>
<evidence type="ECO:0000313" key="11">
    <source>
        <dbReference type="EMBL" id="TNH28010.1"/>
    </source>
</evidence>
<dbReference type="Gene3D" id="1.10.630.10">
    <property type="entry name" value="Cytochrome P450"/>
    <property type="match status" value="1"/>
</dbReference>
<keyword evidence="4" id="KW-0521">NADP</keyword>
<keyword evidence="3 10" id="KW-0479">Metal-binding</keyword>
<dbReference type="GO" id="GO:0016705">
    <property type="term" value="F:oxidoreductase activity, acting on paired donors, with incorporation or reduction of molecular oxygen"/>
    <property type="evidence" value="ECO:0007669"/>
    <property type="project" value="InterPro"/>
</dbReference>
<accession>A0A5C4QTX1</accession>
<organism evidence="11 12">
    <name type="scientific">Micromonospora orduensis</name>
    <dbReference type="NCBI Taxonomy" id="1420891"/>
    <lineage>
        <taxon>Bacteria</taxon>
        <taxon>Bacillati</taxon>
        <taxon>Actinomycetota</taxon>
        <taxon>Actinomycetes</taxon>
        <taxon>Micromonosporales</taxon>
        <taxon>Micromonosporaceae</taxon>
        <taxon>Micromonospora</taxon>
    </lineage>
</organism>
<name>A0A5C4QTX1_9ACTN</name>
<evidence type="ECO:0000256" key="9">
    <source>
        <dbReference type="ARBA" id="ARBA00060683"/>
    </source>
</evidence>
<evidence type="ECO:0000313" key="12">
    <source>
        <dbReference type="Proteomes" id="UP000306145"/>
    </source>
</evidence>
<sequence length="399" mass="44793">MSLVFDYGADRDGKTPFTPPSQYEELRNKCPVSQISMWDGSKAWFVTRQKDVRAVFASEAMSADSRTPGFPLVSPGSESLVEDNPTFARMDAPEHPRQRAMVNAEFTHKRANELRPQIQQIVDDLLDQMMAKPGPADLVTEFAVQVPARVICLILGIPHEYRDYFQSLTHTICDHYSGEEAIRDANEKLTRFLADVIERKDREPADDLLSRLVVERERTGELRRIDIISMARVMLTAGFETSGSAIALGMAALFLHPSEMAALREDPSLMPGAVDELLRFTTINHTGIPRAALADTEIGGQQIKAGDGVLAYLPSANFDPEFFDDPETLNVRRKNRGHVAFGYGPHRCLGQHIARVELEVAFETLLRRMPNLRPAVDPQEIRFRRPTSSFGVYELPVSW</sequence>
<dbReference type="Pfam" id="PF00067">
    <property type="entry name" value="p450"/>
    <property type="match status" value="1"/>
</dbReference>
<comment type="pathway">
    <text evidence="9">Antibiotic biosynthesis; mycinamicin biosynthesis.</text>
</comment>
<dbReference type="InterPro" id="IPR001128">
    <property type="entry name" value="Cyt_P450"/>
</dbReference>
<keyword evidence="7 10" id="KW-0503">Monooxygenase</keyword>
<dbReference type="PRINTS" id="PR00385">
    <property type="entry name" value="P450"/>
</dbReference>
<dbReference type="PANTHER" id="PTHR46696:SF6">
    <property type="entry name" value="P450, PUTATIVE (EUROFUNG)-RELATED"/>
    <property type="match status" value="1"/>
</dbReference>
<evidence type="ECO:0000256" key="10">
    <source>
        <dbReference type="RuleBase" id="RU000461"/>
    </source>
</evidence>
<evidence type="ECO:0000256" key="2">
    <source>
        <dbReference type="ARBA" id="ARBA00022617"/>
    </source>
</evidence>
<dbReference type="EMBL" id="VDFY01000162">
    <property type="protein sequence ID" value="TNH28010.1"/>
    <property type="molecule type" value="Genomic_DNA"/>
</dbReference>
<dbReference type="AlphaFoldDB" id="A0A5C4QTX1"/>
<dbReference type="PRINTS" id="PR00359">
    <property type="entry name" value="BP450"/>
</dbReference>
<comment type="caution">
    <text evidence="11">The sequence shown here is derived from an EMBL/GenBank/DDBJ whole genome shotgun (WGS) entry which is preliminary data.</text>
</comment>
<dbReference type="GO" id="GO:0005506">
    <property type="term" value="F:iron ion binding"/>
    <property type="evidence" value="ECO:0007669"/>
    <property type="project" value="InterPro"/>
</dbReference>
<evidence type="ECO:0000256" key="7">
    <source>
        <dbReference type="ARBA" id="ARBA00023033"/>
    </source>
</evidence>
<dbReference type="InterPro" id="IPR036396">
    <property type="entry name" value="Cyt_P450_sf"/>
</dbReference>
<dbReference type="PANTHER" id="PTHR46696">
    <property type="entry name" value="P450, PUTATIVE (EUROFUNG)-RELATED"/>
    <property type="match status" value="1"/>
</dbReference>
<dbReference type="FunFam" id="1.10.630.10:FF:000018">
    <property type="entry name" value="Cytochrome P450 monooxygenase"/>
    <property type="match status" value="1"/>
</dbReference>
<keyword evidence="2 10" id="KW-0349">Heme</keyword>
<evidence type="ECO:0000256" key="4">
    <source>
        <dbReference type="ARBA" id="ARBA00022857"/>
    </source>
</evidence>
<dbReference type="InterPro" id="IPR017972">
    <property type="entry name" value="Cyt_P450_CS"/>
</dbReference>